<feature type="non-terminal residue" evidence="2">
    <location>
        <position position="1"/>
    </location>
</feature>
<protein>
    <submittedName>
        <fullName evidence="2">Uncharacterized protein</fullName>
    </submittedName>
</protein>
<evidence type="ECO:0000313" key="2">
    <source>
        <dbReference type="EMBL" id="JAC64569.1"/>
    </source>
</evidence>
<reference evidence="2" key="1">
    <citation type="submission" date="2014-05" db="EMBL/GenBank/DDBJ databases">
        <title>The transcriptome of the halophilic microalga Tetraselmis sp. GSL018 isolated from the Great Salt Lake, Utah.</title>
        <authorList>
            <person name="Jinkerson R.E."/>
            <person name="D'Adamo S."/>
            <person name="Posewitz M.C."/>
        </authorList>
    </citation>
    <scope>NUCLEOTIDE SEQUENCE</scope>
    <source>
        <strain evidence="2">GSL018</strain>
    </source>
</reference>
<gene>
    <name evidence="2" type="ORF">TSPGSL018_18019</name>
</gene>
<sequence>PSPTSHPAPVSCTADLSKKKKKLQTMRNHSGSQAGLITVLVALRRGSQSAYASAVKSLFC</sequence>
<accession>A0A061R1G3</accession>
<evidence type="ECO:0000256" key="1">
    <source>
        <dbReference type="SAM" id="MobiDB-lite"/>
    </source>
</evidence>
<name>A0A061R1G3_9CHLO</name>
<dbReference type="EMBL" id="GBEZ01022262">
    <property type="protein sequence ID" value="JAC64569.1"/>
    <property type="molecule type" value="Transcribed_RNA"/>
</dbReference>
<feature type="region of interest" description="Disordered" evidence="1">
    <location>
        <begin position="1"/>
        <end position="30"/>
    </location>
</feature>
<organism evidence="2">
    <name type="scientific">Tetraselmis sp. GSL018</name>
    <dbReference type="NCBI Taxonomy" id="582737"/>
    <lineage>
        <taxon>Eukaryota</taxon>
        <taxon>Viridiplantae</taxon>
        <taxon>Chlorophyta</taxon>
        <taxon>core chlorophytes</taxon>
        <taxon>Chlorodendrophyceae</taxon>
        <taxon>Chlorodendrales</taxon>
        <taxon>Chlorodendraceae</taxon>
        <taxon>Tetraselmis</taxon>
    </lineage>
</organism>
<proteinExistence type="predicted"/>
<dbReference type="AlphaFoldDB" id="A0A061R1G3"/>